<name>A0A7X0DEY0_9HYPH</name>
<evidence type="ECO:0000256" key="1">
    <source>
        <dbReference type="ARBA" id="ARBA00005709"/>
    </source>
</evidence>
<dbReference type="InterPro" id="IPR001492">
    <property type="entry name" value="Flagellin"/>
</dbReference>
<dbReference type="AlphaFoldDB" id="A0A7X0DEY0"/>
<keyword evidence="2 3" id="KW-0975">Bacterial flagellum</keyword>
<evidence type="ECO:0000256" key="2">
    <source>
        <dbReference type="ARBA" id="ARBA00023143"/>
    </source>
</evidence>
<feature type="domain" description="Flagellin C-terminal" evidence="6">
    <location>
        <begin position="475"/>
        <end position="559"/>
    </location>
</feature>
<feature type="coiled-coil region" evidence="4">
    <location>
        <begin position="98"/>
        <end position="125"/>
    </location>
</feature>
<keyword evidence="7" id="KW-0969">Cilium</keyword>
<dbReference type="PANTHER" id="PTHR42792">
    <property type="entry name" value="FLAGELLIN"/>
    <property type="match status" value="1"/>
</dbReference>
<dbReference type="Pfam" id="PF00700">
    <property type="entry name" value="Flagellin_C"/>
    <property type="match status" value="1"/>
</dbReference>
<dbReference type="Pfam" id="PF00669">
    <property type="entry name" value="Flagellin_N"/>
    <property type="match status" value="1"/>
</dbReference>
<dbReference type="GO" id="GO:0009288">
    <property type="term" value="C:bacterial-type flagellum"/>
    <property type="evidence" value="ECO:0007669"/>
    <property type="project" value="UniProtKB-SubCell"/>
</dbReference>
<comment type="subcellular location">
    <subcellularLocation>
        <location evidence="3">Secreted</location>
    </subcellularLocation>
    <subcellularLocation>
        <location evidence="3">Bacterial flagellum</location>
    </subcellularLocation>
</comment>
<gene>
    <name evidence="7" type="ORF">HNQ75_003553</name>
</gene>
<evidence type="ECO:0000256" key="3">
    <source>
        <dbReference type="RuleBase" id="RU362073"/>
    </source>
</evidence>
<keyword evidence="7" id="KW-0966">Cell projection</keyword>
<comment type="caution">
    <text evidence="7">The sequence shown here is derived from an EMBL/GenBank/DDBJ whole genome shotgun (WGS) entry which is preliminary data.</text>
</comment>
<evidence type="ECO:0000313" key="8">
    <source>
        <dbReference type="Proteomes" id="UP000535501"/>
    </source>
</evidence>
<dbReference type="PANTHER" id="PTHR42792:SF2">
    <property type="entry name" value="FLAGELLIN"/>
    <property type="match status" value="1"/>
</dbReference>
<keyword evidence="7" id="KW-0282">Flagellum</keyword>
<dbReference type="InterPro" id="IPR046358">
    <property type="entry name" value="Flagellin_C"/>
</dbReference>
<evidence type="ECO:0000259" key="6">
    <source>
        <dbReference type="Pfam" id="PF00700"/>
    </source>
</evidence>
<organism evidence="7 8">
    <name type="scientific">Pseudorhizobium flavum</name>
    <dbReference type="NCBI Taxonomy" id="1335061"/>
    <lineage>
        <taxon>Bacteria</taxon>
        <taxon>Pseudomonadati</taxon>
        <taxon>Pseudomonadota</taxon>
        <taxon>Alphaproteobacteria</taxon>
        <taxon>Hyphomicrobiales</taxon>
        <taxon>Rhizobiaceae</taxon>
        <taxon>Rhizobium/Agrobacterium group</taxon>
        <taxon>Pseudorhizobium</taxon>
    </lineage>
</organism>
<sequence length="560" mass="59179">MTSIHTNVGAISALQTLRSISSQMGETQRQVSSGLRVGTASDNSAYWSIATTMRSDNMAISAVEDALGLGAAKVDAAYAGTAAIVDVLKEFKARLVAASEEGIDATKIQAELEQLNEQAESIASSSSFNGVNWLKTAATDNLAAVSRLTSSVTSSFTRSDAGVKVGKIDVDLRKTSMLNVGGGGILQKEIGVGDPPFGDILEDTFKHEGHETHTFYGPVTFGPADQVNFTLILDRSPVSLGETYSITIDKAVVDNALGTSDGVVIDAIAVRKVLQKAFDLSGAKASANRTNSTNTTWYDVQTLDGYGHIASSIYFENLASTLTGSERFLGLDSASDPDHDNMEATATVTFIKPFSIGAGSALSFDLKIDGAPTTTFSIDRNTVSTVLGNDRGRVQTAEEFADLFRAATSGFGLAVNVNGSTLKFSADQAIYPGYGNGAVDFYIGNILGEVVTGFDFDLAEIDVTNSEIPVDEYIAGVERMLTKAISSASGLGSLQMRIGLQASFADTLRQRFDSGIGRLVDADMNEASTRLKALQTQEQLATQSLSIANANAENILTLFR</sequence>
<evidence type="ECO:0000259" key="5">
    <source>
        <dbReference type="Pfam" id="PF00669"/>
    </source>
</evidence>
<evidence type="ECO:0000256" key="4">
    <source>
        <dbReference type="SAM" id="Coils"/>
    </source>
</evidence>
<dbReference type="GO" id="GO:0005576">
    <property type="term" value="C:extracellular region"/>
    <property type="evidence" value="ECO:0007669"/>
    <property type="project" value="UniProtKB-SubCell"/>
</dbReference>
<dbReference type="Gene3D" id="1.20.1330.10">
    <property type="entry name" value="f41 fragment of flagellin, N-terminal domain"/>
    <property type="match status" value="2"/>
</dbReference>
<evidence type="ECO:0000313" key="7">
    <source>
        <dbReference type="EMBL" id="MBB6181566.1"/>
    </source>
</evidence>
<feature type="domain" description="Flagellin N-terminal" evidence="5">
    <location>
        <begin position="4"/>
        <end position="137"/>
    </location>
</feature>
<proteinExistence type="inferred from homology"/>
<dbReference type="EMBL" id="JACHEJ010000010">
    <property type="protein sequence ID" value="MBB6181566.1"/>
    <property type="molecule type" value="Genomic_DNA"/>
</dbReference>
<dbReference type="GO" id="GO:0005198">
    <property type="term" value="F:structural molecule activity"/>
    <property type="evidence" value="ECO:0007669"/>
    <property type="project" value="UniProtKB-UniRule"/>
</dbReference>
<keyword evidence="4" id="KW-0175">Coiled coil</keyword>
<dbReference type="PRINTS" id="PR00207">
    <property type="entry name" value="FLAGELLIN"/>
</dbReference>
<comment type="similarity">
    <text evidence="1 3">Belongs to the bacterial flagellin family.</text>
</comment>
<dbReference type="RefSeq" id="WP_077545905.1">
    <property type="nucleotide sequence ID" value="NZ_JACHEJ010000010.1"/>
</dbReference>
<dbReference type="InterPro" id="IPR001029">
    <property type="entry name" value="Flagellin_N"/>
</dbReference>
<keyword evidence="8" id="KW-1185">Reference proteome</keyword>
<accession>A0A7X0DEY0</accession>
<comment type="function">
    <text evidence="3">Flagellin is the subunit protein which polymerizes to form the filaments of bacterial flagella.</text>
</comment>
<dbReference type="SUPFAM" id="SSF64518">
    <property type="entry name" value="Phase 1 flagellin"/>
    <property type="match status" value="1"/>
</dbReference>
<dbReference type="Proteomes" id="UP000535501">
    <property type="component" value="Unassembled WGS sequence"/>
</dbReference>
<protein>
    <recommendedName>
        <fullName evidence="3">Flagellin</fullName>
    </recommendedName>
</protein>
<keyword evidence="3" id="KW-0964">Secreted</keyword>
<reference evidence="7 8" key="1">
    <citation type="submission" date="2020-08" db="EMBL/GenBank/DDBJ databases">
        <title>Genomic Encyclopedia of Type Strains, Phase IV (KMG-IV): sequencing the most valuable type-strain genomes for metagenomic binning, comparative biology and taxonomic classification.</title>
        <authorList>
            <person name="Goeker M."/>
        </authorList>
    </citation>
    <scope>NUCLEOTIDE SEQUENCE [LARGE SCALE GENOMIC DNA]</scope>
    <source>
        <strain evidence="7 8">DSM 102134</strain>
    </source>
</reference>